<keyword evidence="4" id="KW-0689">Ribosomal protein</keyword>
<feature type="domain" description="N-acetyltransferase" evidence="3">
    <location>
        <begin position="3"/>
        <end position="148"/>
    </location>
</feature>
<proteinExistence type="predicted"/>
<dbReference type="InterPro" id="IPR050832">
    <property type="entry name" value="Bact_Acetyltransf"/>
</dbReference>
<reference evidence="4 5" key="1">
    <citation type="journal article" date="2019" name="Int. J. Syst. Evol. Microbiol.">
        <title>The Global Catalogue of Microorganisms (GCM) 10K type strain sequencing project: providing services to taxonomists for standard genome sequencing and annotation.</title>
        <authorList>
            <consortium name="The Broad Institute Genomics Platform"/>
            <consortium name="The Broad Institute Genome Sequencing Center for Infectious Disease"/>
            <person name="Wu L."/>
            <person name="Ma J."/>
        </authorList>
    </citation>
    <scope>NUCLEOTIDE SEQUENCE [LARGE SCALE GENOMIC DNA]</scope>
    <source>
        <strain evidence="4 5">JCM 14917</strain>
    </source>
</reference>
<comment type="caution">
    <text evidence="4">The sequence shown here is derived from an EMBL/GenBank/DDBJ whole genome shotgun (WGS) entry which is preliminary data.</text>
</comment>
<keyword evidence="5" id="KW-1185">Reference proteome</keyword>
<evidence type="ECO:0000313" key="5">
    <source>
        <dbReference type="Proteomes" id="UP001500974"/>
    </source>
</evidence>
<protein>
    <submittedName>
        <fullName evidence="4">Ribosomal protein S18-alanine N-acetyltransferase</fullName>
    </submittedName>
</protein>
<keyword evidence="2" id="KW-0012">Acyltransferase</keyword>
<keyword evidence="1" id="KW-0808">Transferase</keyword>
<gene>
    <name evidence="4" type="primary">rimI</name>
    <name evidence="4" type="ORF">GCM10009784_01750</name>
</gene>
<dbReference type="EMBL" id="BAAAON010000001">
    <property type="protein sequence ID" value="GAA2172208.1"/>
    <property type="molecule type" value="Genomic_DNA"/>
</dbReference>
<dbReference type="PROSITE" id="PS51186">
    <property type="entry name" value="GNAT"/>
    <property type="match status" value="1"/>
</dbReference>
<sequence length="160" mass="18308">MTFTLRPMRLQDIPAVGMLEQKLFPIDAWPLELFFDEFAQTETREYLIAEVDGELIGYCGVMVVGRTADIQTIGVLPEYEGRGIGTAMLTSMLKEARRRGAAETLLEVREDNPRARRLYELFGFEHIHTRRRYYRDGVNAHVMRLIFDSSGAAKGDHEPV</sequence>
<dbReference type="PANTHER" id="PTHR43877">
    <property type="entry name" value="AMINOALKYLPHOSPHONATE N-ACETYLTRANSFERASE-RELATED-RELATED"/>
    <property type="match status" value="1"/>
</dbReference>
<accession>A0ABN3ALX4</accession>
<organism evidence="4 5">
    <name type="scientific">Arthrobacter parietis</name>
    <dbReference type="NCBI Taxonomy" id="271434"/>
    <lineage>
        <taxon>Bacteria</taxon>
        <taxon>Bacillati</taxon>
        <taxon>Actinomycetota</taxon>
        <taxon>Actinomycetes</taxon>
        <taxon>Micrococcales</taxon>
        <taxon>Micrococcaceae</taxon>
        <taxon>Arthrobacter</taxon>
    </lineage>
</organism>
<dbReference type="GO" id="GO:0005840">
    <property type="term" value="C:ribosome"/>
    <property type="evidence" value="ECO:0007669"/>
    <property type="project" value="UniProtKB-KW"/>
</dbReference>
<dbReference type="NCBIfam" id="TIGR01575">
    <property type="entry name" value="rimI"/>
    <property type="match status" value="1"/>
</dbReference>
<dbReference type="InterPro" id="IPR016181">
    <property type="entry name" value="Acyl_CoA_acyltransferase"/>
</dbReference>
<name>A0ABN3ALX4_9MICC</name>
<dbReference type="Proteomes" id="UP001500974">
    <property type="component" value="Unassembled WGS sequence"/>
</dbReference>
<dbReference type="SUPFAM" id="SSF55729">
    <property type="entry name" value="Acyl-CoA N-acyltransferases (Nat)"/>
    <property type="match status" value="1"/>
</dbReference>
<evidence type="ECO:0000259" key="3">
    <source>
        <dbReference type="PROSITE" id="PS51186"/>
    </source>
</evidence>
<evidence type="ECO:0000256" key="2">
    <source>
        <dbReference type="ARBA" id="ARBA00023315"/>
    </source>
</evidence>
<dbReference type="CDD" id="cd04301">
    <property type="entry name" value="NAT_SF"/>
    <property type="match status" value="1"/>
</dbReference>
<evidence type="ECO:0000256" key="1">
    <source>
        <dbReference type="ARBA" id="ARBA00022679"/>
    </source>
</evidence>
<dbReference type="InterPro" id="IPR006464">
    <property type="entry name" value="AcTrfase_RimI/Ard1"/>
</dbReference>
<dbReference type="Pfam" id="PF00583">
    <property type="entry name" value="Acetyltransf_1"/>
    <property type="match status" value="1"/>
</dbReference>
<keyword evidence="4" id="KW-0687">Ribonucleoprotein</keyword>
<dbReference type="Gene3D" id="3.40.630.30">
    <property type="match status" value="1"/>
</dbReference>
<evidence type="ECO:0000313" key="4">
    <source>
        <dbReference type="EMBL" id="GAA2172208.1"/>
    </source>
</evidence>
<dbReference type="InterPro" id="IPR000182">
    <property type="entry name" value="GNAT_dom"/>
</dbReference>